<organism evidence="2 3">
    <name type="scientific">Sphingobacterium litopenaei</name>
    <dbReference type="NCBI Taxonomy" id="2763500"/>
    <lineage>
        <taxon>Bacteria</taxon>
        <taxon>Pseudomonadati</taxon>
        <taxon>Bacteroidota</taxon>
        <taxon>Sphingobacteriia</taxon>
        <taxon>Sphingobacteriales</taxon>
        <taxon>Sphingobacteriaceae</taxon>
        <taxon>Sphingobacterium</taxon>
    </lineage>
</organism>
<evidence type="ECO:0000259" key="1">
    <source>
        <dbReference type="Pfam" id="PF13351"/>
    </source>
</evidence>
<sequence>MENSKSKMEILPLQELEKLGLYKDGDLKLRPQDIESLLSGRRTNMVSLKEIQIEGIEIDKLDAKLSLYRDEKDNITLQIHPIYNKPQKHPLLTNEETEALISGEVNVMSKIHKTRDDQIISINIEYDKQTKDFVSYDPSRLPQIIEVNGIPLSSQQQEDFRKGKLIELEDGTRLQHSATDSQGILSDRKRLILSVLIDGGLSYLIFRELKNLRDNRHDQSEGLTKNYNETLAKLILENKENVDKQTTVKDYHAQMNNSTPSDSYRYPSR</sequence>
<reference evidence="2 3" key="1">
    <citation type="submission" date="2020-08" db="EMBL/GenBank/DDBJ databases">
        <title>Sphingobacterium sp. DN04309 isolated from aquaculture water.</title>
        <authorList>
            <person name="Zhang M."/>
        </authorList>
    </citation>
    <scope>NUCLEOTIDE SEQUENCE [LARGE SCALE GENOMIC DNA]</scope>
    <source>
        <strain evidence="2 3">DN04309</strain>
    </source>
</reference>
<comment type="caution">
    <text evidence="2">The sequence shown here is derived from an EMBL/GenBank/DDBJ whole genome shotgun (WGS) entry which is preliminary data.</text>
</comment>
<protein>
    <submittedName>
        <fullName evidence="2">DUF4099 domain-containing protein</fullName>
    </submittedName>
</protein>
<dbReference type="Pfam" id="PF13351">
    <property type="entry name" value="DUF4099"/>
    <property type="match status" value="1"/>
</dbReference>
<dbReference type="EMBL" id="JACOIJ010000022">
    <property type="protein sequence ID" value="MBD1430213.1"/>
    <property type="molecule type" value="Genomic_DNA"/>
</dbReference>
<evidence type="ECO:0000313" key="3">
    <source>
        <dbReference type="Proteomes" id="UP000651271"/>
    </source>
</evidence>
<dbReference type="Proteomes" id="UP000651271">
    <property type="component" value="Unassembled WGS sequence"/>
</dbReference>
<dbReference type="InterPro" id="IPR025343">
    <property type="entry name" value="DUF4099"/>
</dbReference>
<evidence type="ECO:0000313" key="2">
    <source>
        <dbReference type="EMBL" id="MBD1430213.1"/>
    </source>
</evidence>
<accession>A0ABR7YG64</accession>
<name>A0ABR7YG64_9SPHI</name>
<feature type="domain" description="DUF4099" evidence="1">
    <location>
        <begin position="10"/>
        <end position="89"/>
    </location>
</feature>
<gene>
    <name evidence="2" type="ORF">H8B04_11655</name>
</gene>
<proteinExistence type="predicted"/>
<keyword evidence="3" id="KW-1185">Reference proteome</keyword>
<dbReference type="RefSeq" id="WP_190302465.1">
    <property type="nucleotide sequence ID" value="NZ_JACOIJ010000022.1"/>
</dbReference>